<dbReference type="GO" id="GO:0009535">
    <property type="term" value="C:chloroplast thylakoid membrane"/>
    <property type="evidence" value="ECO:0007669"/>
    <property type="project" value="TreeGrafter"/>
</dbReference>
<dbReference type="GO" id="GO:0032544">
    <property type="term" value="P:plastid translation"/>
    <property type="evidence" value="ECO:0007669"/>
    <property type="project" value="TreeGrafter"/>
</dbReference>
<accession>A0A5N5JX01</accession>
<dbReference type="PANTHER" id="PTHR34678">
    <property type="entry name" value="50S RIBOSOMAL PROTEIN 5, CHLOROPLASTIC"/>
    <property type="match status" value="1"/>
</dbReference>
<dbReference type="EMBL" id="VDCV01000016">
    <property type="protein sequence ID" value="KAB5519247.1"/>
    <property type="molecule type" value="Genomic_DNA"/>
</dbReference>
<evidence type="ECO:0000313" key="3">
    <source>
        <dbReference type="Proteomes" id="UP000326939"/>
    </source>
</evidence>
<dbReference type="Proteomes" id="UP000326939">
    <property type="component" value="Chromosome 16"/>
</dbReference>
<keyword evidence="3" id="KW-1185">Reference proteome</keyword>
<sequence>MSLLLFNPLTSLSSLPPFSSPTSAFIATPAYLVSLLARLAFSSNTYHLLPKFNQFLDVVSRLHVKAFELKFKTWNGVRFQNPIRGNRIGAVVVRASSDIDGTAPTETREPPVESKEEVVSVDKLPLESKLQEREEQKLKMKLARKIRLRRNRLVRKRRMRKKGRWPPSKMKKLKNV</sequence>
<evidence type="ECO:0000313" key="2">
    <source>
        <dbReference type="EMBL" id="KAB5519247.1"/>
    </source>
</evidence>
<proteinExistence type="predicted"/>
<gene>
    <name evidence="2" type="ORF">DKX38_023566</name>
</gene>
<feature type="region of interest" description="Disordered" evidence="1">
    <location>
        <begin position="156"/>
        <end position="176"/>
    </location>
</feature>
<dbReference type="InterPro" id="IPR040307">
    <property type="entry name" value="Ribosomal_cL37"/>
</dbReference>
<evidence type="ECO:0008006" key="4">
    <source>
        <dbReference type="Google" id="ProtNLM"/>
    </source>
</evidence>
<name>A0A5N5JX01_9ROSI</name>
<comment type="caution">
    <text evidence="2">The sequence shown here is derived from an EMBL/GenBank/DDBJ whole genome shotgun (WGS) entry which is preliminary data.</text>
</comment>
<organism evidence="2 3">
    <name type="scientific">Salix brachista</name>
    <dbReference type="NCBI Taxonomy" id="2182728"/>
    <lineage>
        <taxon>Eukaryota</taxon>
        <taxon>Viridiplantae</taxon>
        <taxon>Streptophyta</taxon>
        <taxon>Embryophyta</taxon>
        <taxon>Tracheophyta</taxon>
        <taxon>Spermatophyta</taxon>
        <taxon>Magnoliopsida</taxon>
        <taxon>eudicotyledons</taxon>
        <taxon>Gunneridae</taxon>
        <taxon>Pentapetalae</taxon>
        <taxon>rosids</taxon>
        <taxon>fabids</taxon>
        <taxon>Malpighiales</taxon>
        <taxon>Salicaceae</taxon>
        <taxon>Saliceae</taxon>
        <taxon>Salix</taxon>
    </lineage>
</organism>
<dbReference type="CDD" id="cd23709">
    <property type="entry name" value="Psrp5_CTD"/>
    <property type="match status" value="1"/>
</dbReference>
<protein>
    <recommendedName>
        <fullName evidence="4">50S ribosomal protein 5, chloroplastic</fullName>
    </recommendedName>
</protein>
<dbReference type="PANTHER" id="PTHR34678:SF1">
    <property type="entry name" value="LARGE RIBOSOMAL SUBUNIT PROTEIN CL37"/>
    <property type="match status" value="1"/>
</dbReference>
<dbReference type="AlphaFoldDB" id="A0A5N5JX01"/>
<evidence type="ECO:0000256" key="1">
    <source>
        <dbReference type="SAM" id="MobiDB-lite"/>
    </source>
</evidence>
<reference evidence="3" key="1">
    <citation type="journal article" date="2019" name="Gigascience">
        <title>De novo genome assembly of the endangered Acer yangbiense, a plant species with extremely small populations endemic to Yunnan Province, China.</title>
        <authorList>
            <person name="Yang J."/>
            <person name="Wariss H.M."/>
            <person name="Tao L."/>
            <person name="Zhang R."/>
            <person name="Yun Q."/>
            <person name="Hollingsworth P."/>
            <person name="Dao Z."/>
            <person name="Luo G."/>
            <person name="Guo H."/>
            <person name="Ma Y."/>
            <person name="Sun W."/>
        </authorList>
    </citation>
    <scope>NUCLEOTIDE SEQUENCE [LARGE SCALE GENOMIC DNA]</scope>
    <source>
        <strain evidence="3">cv. br00</strain>
    </source>
</reference>